<reference evidence="1" key="1">
    <citation type="journal article" date="2023" name="Mol. Ecol. Resour.">
        <title>Chromosome-level genome assembly of a triploid poplar Populus alba 'Berolinensis'.</title>
        <authorList>
            <person name="Chen S."/>
            <person name="Yu Y."/>
            <person name="Wang X."/>
            <person name="Wang S."/>
            <person name="Zhang T."/>
            <person name="Zhou Y."/>
            <person name="He R."/>
            <person name="Meng N."/>
            <person name="Wang Y."/>
            <person name="Liu W."/>
            <person name="Liu Z."/>
            <person name="Liu J."/>
            <person name="Guo Q."/>
            <person name="Huang H."/>
            <person name="Sederoff R.R."/>
            <person name="Wang G."/>
            <person name="Qu G."/>
            <person name="Chen S."/>
        </authorList>
    </citation>
    <scope>NUCLEOTIDE SEQUENCE</scope>
    <source>
        <strain evidence="1">SC-2020</strain>
    </source>
</reference>
<evidence type="ECO:0000313" key="1">
    <source>
        <dbReference type="EMBL" id="KAJ6960131.1"/>
    </source>
</evidence>
<comment type="caution">
    <text evidence="1">The sequence shown here is derived from an EMBL/GenBank/DDBJ whole genome shotgun (WGS) entry which is preliminary data.</text>
</comment>
<gene>
    <name evidence="1" type="ORF">NC653_038235</name>
</gene>
<keyword evidence="2" id="KW-1185">Reference proteome</keyword>
<name>A0AAD6PSY6_9ROSI</name>
<evidence type="ECO:0000313" key="2">
    <source>
        <dbReference type="Proteomes" id="UP001164929"/>
    </source>
</evidence>
<dbReference type="AlphaFoldDB" id="A0AAD6PSY6"/>
<sequence>MVLATYSIMEREKHLSIFYQKTRSGNPFSSKATCDKRLPKENDNLQCLFSSNLALARVQISLFRYSNINADRFRFTWIPITVIGLLLASRCASFRAHSGISCIGYPIGNIFSGTDNVQAAQKFITGLDATRLSKFPEYR</sequence>
<proteinExistence type="predicted"/>
<accession>A0AAD6PSY6</accession>
<dbReference type="EMBL" id="JAQIZT010000017">
    <property type="protein sequence ID" value="KAJ6960131.1"/>
    <property type="molecule type" value="Genomic_DNA"/>
</dbReference>
<dbReference type="Proteomes" id="UP001164929">
    <property type="component" value="Chromosome 17"/>
</dbReference>
<organism evidence="1 2">
    <name type="scientific">Populus alba x Populus x berolinensis</name>
    <dbReference type="NCBI Taxonomy" id="444605"/>
    <lineage>
        <taxon>Eukaryota</taxon>
        <taxon>Viridiplantae</taxon>
        <taxon>Streptophyta</taxon>
        <taxon>Embryophyta</taxon>
        <taxon>Tracheophyta</taxon>
        <taxon>Spermatophyta</taxon>
        <taxon>Magnoliopsida</taxon>
        <taxon>eudicotyledons</taxon>
        <taxon>Gunneridae</taxon>
        <taxon>Pentapetalae</taxon>
        <taxon>rosids</taxon>
        <taxon>fabids</taxon>
        <taxon>Malpighiales</taxon>
        <taxon>Salicaceae</taxon>
        <taxon>Saliceae</taxon>
        <taxon>Populus</taxon>
    </lineage>
</organism>
<protein>
    <submittedName>
        <fullName evidence="1">Uncharacterized protein</fullName>
    </submittedName>
</protein>